<organism evidence="1">
    <name type="scientific">Aegilops tauschii</name>
    <name type="common">Tausch's goatgrass</name>
    <name type="synonym">Aegilops squarrosa</name>
    <dbReference type="NCBI Taxonomy" id="37682"/>
    <lineage>
        <taxon>Eukaryota</taxon>
        <taxon>Viridiplantae</taxon>
        <taxon>Streptophyta</taxon>
        <taxon>Embryophyta</taxon>
        <taxon>Tracheophyta</taxon>
        <taxon>Spermatophyta</taxon>
        <taxon>Magnoliopsida</taxon>
        <taxon>Liliopsida</taxon>
        <taxon>Poales</taxon>
        <taxon>Poaceae</taxon>
        <taxon>BOP clade</taxon>
        <taxon>Pooideae</taxon>
        <taxon>Triticodae</taxon>
        <taxon>Triticeae</taxon>
        <taxon>Triticinae</taxon>
        <taxon>Aegilops</taxon>
    </lineage>
</organism>
<accession>N1QV40</accession>
<name>N1QV40_AEGTA</name>
<evidence type="ECO:0000313" key="1">
    <source>
        <dbReference type="EnsemblPlants" id="EMT13963"/>
    </source>
</evidence>
<sequence>MAINMCVTFPNFNVQVQLDNFELFLYYISDDCGNPTHSEAIWEDNIELSVERFLKAHWSEGKGIPSN</sequence>
<protein>
    <submittedName>
        <fullName evidence="1">Uncharacterized protein</fullName>
    </submittedName>
</protein>
<dbReference type="AlphaFoldDB" id="N1QV40"/>
<reference evidence="1" key="1">
    <citation type="submission" date="2015-06" db="UniProtKB">
        <authorList>
            <consortium name="EnsemblPlants"/>
        </authorList>
    </citation>
    <scope>IDENTIFICATION</scope>
</reference>
<proteinExistence type="predicted"/>
<dbReference type="EnsemblPlants" id="EMT13963">
    <property type="protein sequence ID" value="EMT13963"/>
    <property type="gene ID" value="F775_25106"/>
</dbReference>